<comment type="caution">
    <text evidence="1">The sequence shown here is derived from an EMBL/GenBank/DDBJ whole genome shotgun (WGS) entry which is preliminary data.</text>
</comment>
<dbReference type="Proteomes" id="UP000614424">
    <property type="component" value="Unassembled WGS sequence"/>
</dbReference>
<evidence type="ECO:0000313" key="1">
    <source>
        <dbReference type="EMBL" id="MBC8317509.1"/>
    </source>
</evidence>
<protein>
    <recommendedName>
        <fullName evidence="3">ACT domain-containing protein</fullName>
    </recommendedName>
</protein>
<reference evidence="1 2" key="1">
    <citation type="submission" date="2020-08" db="EMBL/GenBank/DDBJ databases">
        <title>Bridging the membrane lipid divide: bacteria of the FCB group superphylum have the potential to synthesize archaeal ether lipids.</title>
        <authorList>
            <person name="Villanueva L."/>
            <person name="Von Meijenfeldt F.A.B."/>
            <person name="Westbye A.B."/>
            <person name="Yadav S."/>
            <person name="Hopmans E.C."/>
            <person name="Dutilh B.E."/>
            <person name="Sinninghe Damste J.S."/>
        </authorList>
    </citation>
    <scope>NUCLEOTIDE SEQUENCE [LARGE SCALE GENOMIC DNA]</scope>
    <source>
        <strain evidence="1">NIOZ-UU47</strain>
    </source>
</reference>
<proteinExistence type="predicted"/>
<evidence type="ECO:0008006" key="3">
    <source>
        <dbReference type="Google" id="ProtNLM"/>
    </source>
</evidence>
<organism evidence="1 2">
    <name type="scientific">Candidatus Desulfobia pelagia</name>
    <dbReference type="NCBI Taxonomy" id="2841692"/>
    <lineage>
        <taxon>Bacteria</taxon>
        <taxon>Pseudomonadati</taxon>
        <taxon>Thermodesulfobacteriota</taxon>
        <taxon>Desulfobulbia</taxon>
        <taxon>Desulfobulbales</taxon>
        <taxon>Desulfobulbaceae</taxon>
        <taxon>Candidatus Desulfobia</taxon>
    </lineage>
</organism>
<gene>
    <name evidence="1" type="ORF">H8E41_06350</name>
</gene>
<accession>A0A8J6TBZ4</accession>
<dbReference type="EMBL" id="JACNJZ010000091">
    <property type="protein sequence ID" value="MBC8317509.1"/>
    <property type="molecule type" value="Genomic_DNA"/>
</dbReference>
<dbReference type="Gene3D" id="3.30.2130.10">
    <property type="entry name" value="VC0802-like"/>
    <property type="match status" value="1"/>
</dbReference>
<evidence type="ECO:0000313" key="2">
    <source>
        <dbReference type="Proteomes" id="UP000614424"/>
    </source>
</evidence>
<dbReference type="AlphaFoldDB" id="A0A8J6TBZ4"/>
<name>A0A8J6TBZ4_9BACT</name>
<sequence length="137" mass="14969">MAYTIQKVDYYYTTVRDQPGEAFKLLTILEELGLNLLAFTAVPVGPNSTQLAIFPEDVDKFKHEAQNAQMLLDGPHKAFLVQGDDQLGALAPIHKKLFAANVNIYSSSGVADSKGSYGYIVYVKPDDFGRAVAALDL</sequence>